<gene>
    <name evidence="1" type="ORF">GCM10011600_29390</name>
</gene>
<dbReference type="EMBL" id="BNAI01000012">
    <property type="protein sequence ID" value="GHF26532.1"/>
    <property type="molecule type" value="Genomic_DNA"/>
</dbReference>
<reference evidence="1" key="2">
    <citation type="submission" date="2020-09" db="EMBL/GenBank/DDBJ databases">
        <authorList>
            <person name="Sun Q."/>
            <person name="Zhou Y."/>
        </authorList>
    </citation>
    <scope>NUCLEOTIDE SEQUENCE</scope>
    <source>
        <strain evidence="1">CGMCC 1.16548</strain>
    </source>
</reference>
<name>A0A8J3M2S5_9MICO</name>
<dbReference type="InterPro" id="IPR005502">
    <property type="entry name" value="Ribosyl_crysJ1"/>
</dbReference>
<comment type="caution">
    <text evidence="1">The sequence shown here is derived from an EMBL/GenBank/DDBJ whole genome shotgun (WGS) entry which is preliminary data.</text>
</comment>
<accession>A0A8J3M2S5</accession>
<dbReference type="Gene3D" id="1.10.4080.10">
    <property type="entry name" value="ADP-ribosylation/Crystallin J1"/>
    <property type="match status" value="1"/>
</dbReference>
<organism evidence="1 2">
    <name type="scientific">Pseudolysinimonas yzui</name>
    <dbReference type="NCBI Taxonomy" id="2708254"/>
    <lineage>
        <taxon>Bacteria</taxon>
        <taxon>Bacillati</taxon>
        <taxon>Actinomycetota</taxon>
        <taxon>Actinomycetes</taxon>
        <taxon>Micrococcales</taxon>
        <taxon>Microbacteriaceae</taxon>
        <taxon>Pseudolysinimonas</taxon>
    </lineage>
</organism>
<dbReference type="Gene3D" id="2.60.120.560">
    <property type="entry name" value="Exo-inulinase, domain 1"/>
    <property type="match status" value="1"/>
</dbReference>
<sequence>MTAPNQLPEDYAERVYSGVLGKILGVYVGRPVEGWLYSKIQERVGDIEYYVHDKVGVPLIVVDDDISGTLAFLAAFRDNGYDVSLTSEQIGKAWLNYAIEERTIFWWGGMGNSTEHTAYLRMKNGIAAPRSGSIELNGPQVAEQIGSQIFIDGWAMLLPGQPDLAADLARRAAAVSHDGEAIYAAQVIAAMEAQAFVESDIDALLDTGLSVIPADSTTARLIRDLREWHSTEPDWRAARERLEAEYGYDKFGGNVHVVPNHGVIILALLYGEGDWGRSMMIVNTCGWDTDCNSGNLGCLLGIRNGLSGFDGRHDWRTPVADRLFLPTADGARTTTDAVTEALVITNIARRIRGEEPLALKDGAKFGFHFPGSVQGFEVVAGTAELTNTAELGRDGDRGLRIRVTTGAQVHVATPTFVPPEILNAPGYGLQGTPRLHSGQTVTAAVRAESADTTLRLAIQVYDEEDGVQTVTGPAQVATAGEWTDMTWVVADTGGYPIASVGLVVEGQVEGSADVVLDRMDWHGQPEVVLTRPVPPTWRPFPNPKGGTAWRRAWVDAMDMFGEGWGTGWPEPYRLIQNTGRGMVLHGSEDWRDIEVSAGFTPHMAVATGLAIRTQGLRRHYSLVMRNSGIISLVKSVDGDERVLGEAPFRFELYREVQLRLKALGATISAFADGTALFEVTDVAPLEYGGIALLCEEGRVAVGPVTVRPSTTAEVR</sequence>
<protein>
    <recommendedName>
        <fullName evidence="3">ADP-ribosylglycohydrolase family protein</fullName>
    </recommendedName>
</protein>
<keyword evidence="2" id="KW-1185">Reference proteome</keyword>
<proteinExistence type="predicted"/>
<dbReference type="Gene3D" id="2.60.120.260">
    <property type="entry name" value="Galactose-binding domain-like"/>
    <property type="match status" value="1"/>
</dbReference>
<dbReference type="InterPro" id="IPR036705">
    <property type="entry name" value="Ribosyl_crysJ1_sf"/>
</dbReference>
<dbReference type="Pfam" id="PF03747">
    <property type="entry name" value="ADP_ribosyl_GH"/>
    <property type="match status" value="1"/>
</dbReference>
<reference evidence="1" key="1">
    <citation type="journal article" date="2014" name="Int. J. Syst. Evol. Microbiol.">
        <title>Complete genome sequence of Corynebacterium casei LMG S-19264T (=DSM 44701T), isolated from a smear-ripened cheese.</title>
        <authorList>
            <consortium name="US DOE Joint Genome Institute (JGI-PGF)"/>
            <person name="Walter F."/>
            <person name="Albersmeier A."/>
            <person name="Kalinowski J."/>
            <person name="Ruckert C."/>
        </authorList>
    </citation>
    <scope>NUCLEOTIDE SEQUENCE</scope>
    <source>
        <strain evidence="1">CGMCC 1.16548</strain>
    </source>
</reference>
<dbReference type="RefSeq" id="WP_191284296.1">
    <property type="nucleotide sequence ID" value="NZ_BNAI01000012.1"/>
</dbReference>
<dbReference type="AlphaFoldDB" id="A0A8J3M2S5"/>
<evidence type="ECO:0000313" key="2">
    <source>
        <dbReference type="Proteomes" id="UP000617531"/>
    </source>
</evidence>
<evidence type="ECO:0000313" key="1">
    <source>
        <dbReference type="EMBL" id="GHF26532.1"/>
    </source>
</evidence>
<dbReference type="Proteomes" id="UP000617531">
    <property type="component" value="Unassembled WGS sequence"/>
</dbReference>
<evidence type="ECO:0008006" key="3">
    <source>
        <dbReference type="Google" id="ProtNLM"/>
    </source>
</evidence>
<dbReference type="SUPFAM" id="SSF101478">
    <property type="entry name" value="ADP-ribosylglycohydrolase"/>
    <property type="match status" value="1"/>
</dbReference>